<protein>
    <recommendedName>
        <fullName evidence="4">DUF4393 domain-containing protein</fullName>
    </recommendedName>
</protein>
<dbReference type="AlphaFoldDB" id="Q0VTF8"/>
<dbReference type="Proteomes" id="UP000008871">
    <property type="component" value="Chromosome"/>
</dbReference>
<dbReference type="PDB" id="3H35">
    <property type="method" value="X-ray"/>
    <property type="resolution" value="2.15 A"/>
    <property type="chains" value="A/B/C=1-181"/>
</dbReference>
<gene>
    <name evidence="1" type="ordered locus">ABO_0056</name>
</gene>
<evidence type="ECO:0007829" key="3">
    <source>
        <dbReference type="PDB" id="3H35"/>
    </source>
</evidence>
<dbReference type="InterPro" id="IPR025506">
    <property type="entry name" value="Abi_alpha"/>
</dbReference>
<dbReference type="Gene3D" id="3.30.110.190">
    <property type="match status" value="1"/>
</dbReference>
<evidence type="ECO:0000313" key="1">
    <source>
        <dbReference type="EMBL" id="CAL15504.1"/>
    </source>
</evidence>
<organism evidence="1 2">
    <name type="scientific">Alcanivorax borkumensis (strain ATCC 700651 / DSM 11573 / NCIMB 13689 / SK2)</name>
    <dbReference type="NCBI Taxonomy" id="393595"/>
    <lineage>
        <taxon>Bacteria</taxon>
        <taxon>Pseudomonadati</taxon>
        <taxon>Pseudomonadota</taxon>
        <taxon>Gammaproteobacteria</taxon>
        <taxon>Oceanospirillales</taxon>
        <taxon>Alcanivoracaceae</taxon>
        <taxon>Alcanivorax</taxon>
    </lineage>
</organism>
<dbReference type="PDBsum" id="3H35"/>
<dbReference type="EMBL" id="AM286690">
    <property type="protein sequence ID" value="CAL15504.1"/>
    <property type="molecule type" value="Genomic_DNA"/>
</dbReference>
<keyword evidence="2" id="KW-1185">Reference proteome</keyword>
<accession>Q0VTF8</accession>
<proteinExistence type="evidence at protein level"/>
<evidence type="ECO:0000313" key="2">
    <source>
        <dbReference type="Proteomes" id="UP000008871"/>
    </source>
</evidence>
<name>Q0VTF8_ALCBS</name>
<dbReference type="KEGG" id="abo:ABO_0056"/>
<dbReference type="eggNOG" id="ENOG50334XE">
    <property type="taxonomic scope" value="Bacteria"/>
</dbReference>
<dbReference type="EvolutionaryTrace" id="Q0VTF8"/>
<evidence type="ECO:0008006" key="4">
    <source>
        <dbReference type="Google" id="ProtNLM"/>
    </source>
</evidence>
<reference evidence="3" key="2">
    <citation type="submission" date="2009-04" db="PDB data bank">
        <title>Structure of the uncharacterized protein ABO_0056 from the hydrocarbon-degrading marine bacterium Alcanivorax borkumensis SK2.</title>
        <authorList>
            <person name="Cuff M.E."/>
            <person name="Evdokimova E."/>
            <person name="Kagan O."/>
            <person name="Edwards A."/>
            <person name="Savchenko A."/>
            <person name="Joachimiak A."/>
        </authorList>
    </citation>
    <scope>X-RAY CRYSTALLOGRAPHY (2.15 ANGSTROMS)</scope>
</reference>
<reference evidence="1 2" key="1">
    <citation type="journal article" date="2006" name="Nat. Biotechnol.">
        <title>Genome sequence of the ubiquitous hydrocarbon-degrading marine bacterium Alcanivorax borkumensis.</title>
        <authorList>
            <person name="Schneiker S."/>
            <person name="Martins dos Santos V.A.P."/>
            <person name="Bartels D."/>
            <person name="Bekel T."/>
            <person name="Brecht M."/>
            <person name="Buhrmester J."/>
            <person name="Chernikova T.N."/>
            <person name="Denaro R."/>
            <person name="Ferrer M."/>
            <person name="Gertler C."/>
            <person name="Goesmann A."/>
            <person name="Golyshina O.V."/>
            <person name="Kaminski F."/>
            <person name="Khachane A.N."/>
            <person name="Lang S."/>
            <person name="Linke B."/>
            <person name="McHardy A.C."/>
            <person name="Meyer F."/>
            <person name="Nechitaylo T."/>
            <person name="Puehler A."/>
            <person name="Regenhardt D."/>
            <person name="Rupp O."/>
            <person name="Sabirova J.S."/>
            <person name="Selbitschka W."/>
            <person name="Yakimov M.M."/>
            <person name="Timmis K.N."/>
            <person name="Vorhoelter F.-J."/>
            <person name="Weidner S."/>
            <person name="Kaiser O."/>
            <person name="Golyshin P.N."/>
        </authorList>
    </citation>
    <scope>NUCLEOTIDE SEQUENCE [LARGE SCALE GENOMIC DNA]</scope>
    <source>
        <strain evidence="2">ATCC 700651 / DSM 11573 / NCIMB 13689 / SK2</strain>
    </source>
</reference>
<dbReference type="SMR" id="Q0VTF8"/>
<keyword evidence="3" id="KW-0002">3D-structure</keyword>
<sequence>MLHGLKQRLEALHHPGELEGSPQNLHQLLGVSIEQSVPQAQTMLVERHLASLTGDEARLLAALSDGSAFALLTLYSGSRFSRGEVLYRYSNAGRAAGIQCNDFIALYLNHLFAQGLVIASDFTESLRTDYELCEGDSDFRKAQAELQIHLPKLSIRRETLRISPLGRQLWTLMTTPADIEE</sequence>
<dbReference type="STRING" id="393595.ABO_0056"/>
<dbReference type="HOGENOM" id="CLU_1486078_0_0_6"/>
<dbReference type="Pfam" id="PF14337">
    <property type="entry name" value="Abi_alpha"/>
    <property type="match status" value="1"/>
</dbReference>